<dbReference type="PANTHER" id="PTHR30419">
    <property type="entry name" value="HTH-TYPE TRANSCRIPTIONAL REGULATOR YBHD"/>
    <property type="match status" value="1"/>
</dbReference>
<sequence>MELRQLEYFIAVASEMNFSRAAQRVHVVQSALSTSVSKLEKELGVELFDRSKQQIKMTPAGELFREHARRVIHTARLAKDSIDDYRGELSGTVEIGSLISFGPLDVPKILGEFHRTYPFVRIILRLSPTGSMPHVSAIADGSLDLAFVSAPDRFPAGVDMRPLCEEPMLFVCRPDHRLAQRDRIVITELADEDLIGFPAEFGLRRVVENAFRAAGVTPRTPYEAAVNYWMAAGLVQHGLGTIFMPASDAARFPDLRAVPLQPEIVWPIFLATGGQRQIAPAAAKLAEMLLASAPRPRRRPKGK</sequence>
<name>A0AAC9YLZ4_9MYCO</name>
<evidence type="ECO:0000256" key="5">
    <source>
        <dbReference type="ARBA" id="ARBA00040885"/>
    </source>
</evidence>
<dbReference type="FunFam" id="1.10.10.10:FF:000001">
    <property type="entry name" value="LysR family transcriptional regulator"/>
    <property type="match status" value="1"/>
</dbReference>
<proteinExistence type="inferred from homology"/>
<keyword evidence="3" id="KW-0238">DNA-binding</keyword>
<organism evidence="8 9">
    <name type="scientific">Mycobacterium marseillense</name>
    <dbReference type="NCBI Taxonomy" id="701042"/>
    <lineage>
        <taxon>Bacteria</taxon>
        <taxon>Bacillati</taxon>
        <taxon>Actinomycetota</taxon>
        <taxon>Actinomycetes</taxon>
        <taxon>Mycobacteriales</taxon>
        <taxon>Mycobacteriaceae</taxon>
        <taxon>Mycobacterium</taxon>
        <taxon>Mycobacterium avium complex (MAC)</taxon>
    </lineage>
</organism>
<dbReference type="InterPro" id="IPR005119">
    <property type="entry name" value="LysR_subst-bd"/>
</dbReference>
<dbReference type="KEGG" id="mmal:CKJ54_19275"/>
<comment type="function">
    <text evidence="6">Required for the induction the katG gene for catalase. Involved in the response to hydrogen peroxide.</text>
</comment>
<dbReference type="CDD" id="cd08436">
    <property type="entry name" value="PBP2_LTTR_like_3"/>
    <property type="match status" value="1"/>
</dbReference>
<evidence type="ECO:0000313" key="8">
    <source>
        <dbReference type="EMBL" id="ASW91764.1"/>
    </source>
</evidence>
<comment type="similarity">
    <text evidence="1">Belongs to the LysR transcriptional regulatory family.</text>
</comment>
<dbReference type="SUPFAM" id="SSF46785">
    <property type="entry name" value="Winged helix' DNA-binding domain"/>
    <property type="match status" value="1"/>
</dbReference>
<dbReference type="Gene3D" id="3.40.190.290">
    <property type="match status" value="1"/>
</dbReference>
<dbReference type="Pfam" id="PF00126">
    <property type="entry name" value="HTH_1"/>
    <property type="match status" value="1"/>
</dbReference>
<dbReference type="InterPro" id="IPR050950">
    <property type="entry name" value="HTH-type_LysR_regulators"/>
</dbReference>
<dbReference type="SUPFAM" id="SSF53850">
    <property type="entry name" value="Periplasmic binding protein-like II"/>
    <property type="match status" value="1"/>
</dbReference>
<evidence type="ECO:0000313" key="9">
    <source>
        <dbReference type="Proteomes" id="UP000216246"/>
    </source>
</evidence>
<dbReference type="Gene3D" id="1.10.10.10">
    <property type="entry name" value="Winged helix-like DNA-binding domain superfamily/Winged helix DNA-binding domain"/>
    <property type="match status" value="1"/>
</dbReference>
<evidence type="ECO:0000259" key="7">
    <source>
        <dbReference type="PROSITE" id="PS50931"/>
    </source>
</evidence>
<dbReference type="GO" id="GO:0003677">
    <property type="term" value="F:DNA binding"/>
    <property type="evidence" value="ECO:0007669"/>
    <property type="project" value="UniProtKB-KW"/>
</dbReference>
<evidence type="ECO:0000256" key="2">
    <source>
        <dbReference type="ARBA" id="ARBA00023015"/>
    </source>
</evidence>
<dbReference type="EMBL" id="CP023147">
    <property type="protein sequence ID" value="ASW91764.1"/>
    <property type="molecule type" value="Genomic_DNA"/>
</dbReference>
<dbReference type="InterPro" id="IPR036388">
    <property type="entry name" value="WH-like_DNA-bd_sf"/>
</dbReference>
<evidence type="ECO:0000256" key="3">
    <source>
        <dbReference type="ARBA" id="ARBA00023125"/>
    </source>
</evidence>
<dbReference type="PROSITE" id="PS50931">
    <property type="entry name" value="HTH_LYSR"/>
    <property type="match status" value="1"/>
</dbReference>
<dbReference type="InterPro" id="IPR036390">
    <property type="entry name" value="WH_DNA-bd_sf"/>
</dbReference>
<evidence type="ECO:0000256" key="6">
    <source>
        <dbReference type="ARBA" id="ARBA00056658"/>
    </source>
</evidence>
<keyword evidence="2" id="KW-0805">Transcription regulation</keyword>
<dbReference type="GO" id="GO:0005829">
    <property type="term" value="C:cytosol"/>
    <property type="evidence" value="ECO:0007669"/>
    <property type="project" value="TreeGrafter"/>
</dbReference>
<keyword evidence="4" id="KW-0804">Transcription</keyword>
<dbReference type="GO" id="GO:0003700">
    <property type="term" value="F:DNA-binding transcription factor activity"/>
    <property type="evidence" value="ECO:0007669"/>
    <property type="project" value="InterPro"/>
</dbReference>
<protein>
    <recommendedName>
        <fullName evidence="5">Probable hydrogen peroxide-inducible genes activator</fullName>
    </recommendedName>
</protein>
<dbReference type="PRINTS" id="PR00039">
    <property type="entry name" value="HTHLYSR"/>
</dbReference>
<dbReference type="Pfam" id="PF03466">
    <property type="entry name" value="LysR_substrate"/>
    <property type="match status" value="1"/>
</dbReference>
<dbReference type="InterPro" id="IPR000847">
    <property type="entry name" value="LysR_HTH_N"/>
</dbReference>
<dbReference type="RefSeq" id="WP_067169201.1">
    <property type="nucleotide sequence ID" value="NZ_CP023147.1"/>
</dbReference>
<gene>
    <name evidence="8" type="ORF">CKJ54_19275</name>
</gene>
<reference evidence="8 9" key="1">
    <citation type="submission" date="2017-08" db="EMBL/GenBank/DDBJ databases">
        <title>Phylogentic analysis of Mycobacterium avium complex whole genomes.</title>
        <authorList>
            <person name="Caverly L.J."/>
            <person name="Spilker T."/>
            <person name="LiPuma J."/>
        </authorList>
    </citation>
    <scope>NUCLEOTIDE SEQUENCE [LARGE SCALE GENOMIC DNA]</scope>
    <source>
        <strain evidence="8 9">FLAC0026</strain>
    </source>
</reference>
<feature type="domain" description="HTH lysR-type" evidence="7">
    <location>
        <begin position="1"/>
        <end position="58"/>
    </location>
</feature>
<evidence type="ECO:0000256" key="4">
    <source>
        <dbReference type="ARBA" id="ARBA00023163"/>
    </source>
</evidence>
<dbReference type="Proteomes" id="UP000216246">
    <property type="component" value="Chromosome"/>
</dbReference>
<accession>A0AAC9YLZ4</accession>
<dbReference type="AlphaFoldDB" id="A0AAC9YLZ4"/>
<evidence type="ECO:0000256" key="1">
    <source>
        <dbReference type="ARBA" id="ARBA00009437"/>
    </source>
</evidence>